<proteinExistence type="predicted"/>
<sequence>MSYIVRGLDPQPFAHLFGQSGEALEVQGVFRFQAEAGSGLPDRVELRDLEPGETALLVNHVHQPANTPYRASHAIFVLENAVNPAVYENIMPPALQTRLLSLRALDAAHMMVDGDVVEGREAPGLITRMFANRAVSYIHAHYARRGCFAALIDRG</sequence>
<accession>A0ABV9NA29</accession>
<keyword evidence="2" id="KW-1185">Reference proteome</keyword>
<dbReference type="Pfam" id="PF06718">
    <property type="entry name" value="DUF1203"/>
    <property type="match status" value="1"/>
</dbReference>
<dbReference type="Proteomes" id="UP001596024">
    <property type="component" value="Unassembled WGS sequence"/>
</dbReference>
<reference evidence="2" key="1">
    <citation type="journal article" date="2019" name="Int. J. Syst. Evol. Microbiol.">
        <title>The Global Catalogue of Microorganisms (GCM) 10K type strain sequencing project: providing services to taxonomists for standard genome sequencing and annotation.</title>
        <authorList>
            <consortium name="The Broad Institute Genomics Platform"/>
            <consortium name="The Broad Institute Genome Sequencing Center for Infectious Disease"/>
            <person name="Wu L."/>
            <person name="Ma J."/>
        </authorList>
    </citation>
    <scope>NUCLEOTIDE SEQUENCE [LARGE SCALE GENOMIC DNA]</scope>
    <source>
        <strain evidence="2">CCUG 62981</strain>
    </source>
</reference>
<name>A0ABV9NA29_9PROT</name>
<dbReference type="InterPro" id="IPR009593">
    <property type="entry name" value="DUF1203"/>
</dbReference>
<dbReference type="RefSeq" id="WP_371394439.1">
    <property type="nucleotide sequence ID" value="NZ_CP163421.1"/>
</dbReference>
<comment type="caution">
    <text evidence="1">The sequence shown here is derived from an EMBL/GenBank/DDBJ whole genome shotgun (WGS) entry which is preliminary data.</text>
</comment>
<dbReference type="EMBL" id="JBHSGQ010000001">
    <property type="protein sequence ID" value="MFC4723763.1"/>
    <property type="molecule type" value="Genomic_DNA"/>
</dbReference>
<organism evidence="1 2">
    <name type="scientific">Glycocaulis abyssi</name>
    <dbReference type="NCBI Taxonomy" id="1433403"/>
    <lineage>
        <taxon>Bacteria</taxon>
        <taxon>Pseudomonadati</taxon>
        <taxon>Pseudomonadota</taxon>
        <taxon>Alphaproteobacteria</taxon>
        <taxon>Maricaulales</taxon>
        <taxon>Maricaulaceae</taxon>
        <taxon>Glycocaulis</taxon>
    </lineage>
</organism>
<evidence type="ECO:0000313" key="2">
    <source>
        <dbReference type="Proteomes" id="UP001596024"/>
    </source>
</evidence>
<protein>
    <submittedName>
        <fullName evidence="1">DUF1203 domain-containing protein</fullName>
    </submittedName>
</protein>
<gene>
    <name evidence="1" type="ORF">ACFPB0_00525</name>
</gene>
<evidence type="ECO:0000313" key="1">
    <source>
        <dbReference type="EMBL" id="MFC4723763.1"/>
    </source>
</evidence>